<dbReference type="PANTHER" id="PTHR47396">
    <property type="entry name" value="TYPE I RESTRICTION ENZYME ECOKI R PROTEIN"/>
    <property type="match status" value="1"/>
</dbReference>
<dbReference type="PANTHER" id="PTHR47396:SF1">
    <property type="entry name" value="ATP-DEPENDENT HELICASE IRC3-RELATED"/>
    <property type="match status" value="1"/>
</dbReference>
<dbReference type="SUPFAM" id="SSF52540">
    <property type="entry name" value="P-loop containing nucleoside triphosphate hydrolases"/>
    <property type="match status" value="1"/>
</dbReference>
<reference evidence="2 3" key="1">
    <citation type="submission" date="2021-03" db="EMBL/GenBank/DDBJ databases">
        <authorList>
            <person name="Peeters C."/>
        </authorList>
    </citation>
    <scope>NUCLEOTIDE SEQUENCE [LARGE SCALE GENOMIC DNA]</scope>
    <source>
        <strain evidence="2 3">LMG 26411</strain>
    </source>
</reference>
<dbReference type="InterPro" id="IPR050742">
    <property type="entry name" value="Helicase_Restrict-Modif_Enz"/>
</dbReference>
<evidence type="ECO:0000313" key="3">
    <source>
        <dbReference type="Proteomes" id="UP000672657"/>
    </source>
</evidence>
<dbReference type="Gene3D" id="3.40.50.300">
    <property type="entry name" value="P-loop containing nucleotide triphosphate hydrolases"/>
    <property type="match status" value="1"/>
</dbReference>
<sequence>MAKKHLARPHQREAIDDVLAGFQSHERGQLIMACGTGKTLTTRWIAEDLDAELTLVLVPSISLLDQFAAEWSAHSSAQFGSLCVCSDETVGSDRHSQMSVKGNSASMVYCP</sequence>
<dbReference type="Pfam" id="PF04851">
    <property type="entry name" value="ResIII"/>
    <property type="match status" value="1"/>
</dbReference>
<dbReference type="RefSeq" id="WP_211955840.1">
    <property type="nucleotide sequence ID" value="NZ_CAJPVI010000033.1"/>
</dbReference>
<gene>
    <name evidence="2" type="ORF">LMG26411_04921</name>
</gene>
<evidence type="ECO:0000259" key="1">
    <source>
        <dbReference type="Pfam" id="PF04851"/>
    </source>
</evidence>
<feature type="domain" description="Helicase/UvrB N-terminal" evidence="1">
    <location>
        <begin position="7"/>
        <end position="80"/>
    </location>
</feature>
<proteinExistence type="predicted"/>
<evidence type="ECO:0000313" key="2">
    <source>
        <dbReference type="EMBL" id="CAG2155386.1"/>
    </source>
</evidence>
<dbReference type="InterPro" id="IPR027417">
    <property type="entry name" value="P-loop_NTPase"/>
</dbReference>
<organism evidence="2 3">
    <name type="scientific">Cupriavidus numazuensis</name>
    <dbReference type="NCBI Taxonomy" id="221992"/>
    <lineage>
        <taxon>Bacteria</taxon>
        <taxon>Pseudomonadati</taxon>
        <taxon>Pseudomonadota</taxon>
        <taxon>Betaproteobacteria</taxon>
        <taxon>Burkholderiales</taxon>
        <taxon>Burkholderiaceae</taxon>
        <taxon>Cupriavidus</taxon>
    </lineage>
</organism>
<dbReference type="InterPro" id="IPR006935">
    <property type="entry name" value="Helicase/UvrB_N"/>
</dbReference>
<name>A0ABN7Q760_9BURK</name>
<comment type="caution">
    <text evidence="2">The sequence shown here is derived from an EMBL/GenBank/DDBJ whole genome shotgun (WGS) entry which is preliminary data.</text>
</comment>
<dbReference type="Proteomes" id="UP000672657">
    <property type="component" value="Unassembled WGS sequence"/>
</dbReference>
<keyword evidence="3" id="KW-1185">Reference proteome</keyword>
<protein>
    <recommendedName>
        <fullName evidence="1">Helicase/UvrB N-terminal domain-containing protein</fullName>
    </recommendedName>
</protein>
<dbReference type="EMBL" id="CAJPVI010000033">
    <property type="protein sequence ID" value="CAG2155386.1"/>
    <property type="molecule type" value="Genomic_DNA"/>
</dbReference>
<accession>A0ABN7Q760</accession>